<protein>
    <submittedName>
        <fullName evidence="1">Uncharacterized protein</fullName>
    </submittedName>
</protein>
<proteinExistence type="predicted"/>
<evidence type="ECO:0000313" key="1">
    <source>
        <dbReference type="EMBL" id="KKL70196.1"/>
    </source>
</evidence>
<name>A0A0F9EVD1_9ZZZZ</name>
<comment type="caution">
    <text evidence="1">The sequence shown here is derived from an EMBL/GenBank/DDBJ whole genome shotgun (WGS) entry which is preliminary data.</text>
</comment>
<organism evidence="1">
    <name type="scientific">marine sediment metagenome</name>
    <dbReference type="NCBI Taxonomy" id="412755"/>
    <lineage>
        <taxon>unclassified sequences</taxon>
        <taxon>metagenomes</taxon>
        <taxon>ecological metagenomes</taxon>
    </lineage>
</organism>
<reference evidence="1" key="1">
    <citation type="journal article" date="2015" name="Nature">
        <title>Complex archaea that bridge the gap between prokaryotes and eukaryotes.</title>
        <authorList>
            <person name="Spang A."/>
            <person name="Saw J.H."/>
            <person name="Jorgensen S.L."/>
            <person name="Zaremba-Niedzwiedzka K."/>
            <person name="Martijn J."/>
            <person name="Lind A.E."/>
            <person name="van Eijk R."/>
            <person name="Schleper C."/>
            <person name="Guy L."/>
            <person name="Ettema T.J."/>
        </authorList>
    </citation>
    <scope>NUCLEOTIDE SEQUENCE</scope>
</reference>
<sequence length="61" mass="6660">MARAAWQPTALLAAILAMPEEGGDPFTADDFNPFRAGAEKKRGANLKPYDAQHLKMLQDAM</sequence>
<dbReference type="AlphaFoldDB" id="A0A0F9EVD1"/>
<accession>A0A0F9EVD1</accession>
<gene>
    <name evidence="1" type="ORF">LCGC14_2107350</name>
</gene>
<dbReference type="EMBL" id="LAZR01025971">
    <property type="protein sequence ID" value="KKL70196.1"/>
    <property type="molecule type" value="Genomic_DNA"/>
</dbReference>